<dbReference type="EMBL" id="JACVXA010000023">
    <property type="protein sequence ID" value="MBE3638516.1"/>
    <property type="molecule type" value="Genomic_DNA"/>
</dbReference>
<reference evidence="1" key="1">
    <citation type="submission" date="2020-09" db="EMBL/GenBank/DDBJ databases">
        <title>A novel bacterium of genus Mangrovicoccus, isolated from South China Sea.</title>
        <authorList>
            <person name="Huang H."/>
            <person name="Mo K."/>
            <person name="Hu Y."/>
        </authorList>
    </citation>
    <scope>NUCLEOTIDE SEQUENCE</scope>
    <source>
        <strain evidence="1">HB182678</strain>
    </source>
</reference>
<protein>
    <submittedName>
        <fullName evidence="1">Uncharacterized protein</fullName>
    </submittedName>
</protein>
<comment type="caution">
    <text evidence="1">The sequence shown here is derived from an EMBL/GenBank/DDBJ whole genome shotgun (WGS) entry which is preliminary data.</text>
</comment>
<name>A0A8J6Z9J7_9RHOB</name>
<dbReference type="Proteomes" id="UP000609121">
    <property type="component" value="Unassembled WGS sequence"/>
</dbReference>
<dbReference type="AlphaFoldDB" id="A0A8J6Z9J7"/>
<keyword evidence="2" id="KW-1185">Reference proteome</keyword>
<accession>A0A8J6Z9J7</accession>
<proteinExistence type="predicted"/>
<evidence type="ECO:0000313" key="1">
    <source>
        <dbReference type="EMBL" id="MBE3638516.1"/>
    </source>
</evidence>
<gene>
    <name evidence="1" type="ORF">ICN82_09905</name>
</gene>
<organism evidence="1 2">
    <name type="scientific">Mangrovicoccus algicola</name>
    <dbReference type="NCBI Taxonomy" id="2771008"/>
    <lineage>
        <taxon>Bacteria</taxon>
        <taxon>Pseudomonadati</taxon>
        <taxon>Pseudomonadota</taxon>
        <taxon>Alphaproteobacteria</taxon>
        <taxon>Rhodobacterales</taxon>
        <taxon>Paracoccaceae</taxon>
        <taxon>Mangrovicoccus</taxon>
    </lineage>
</organism>
<feature type="non-terminal residue" evidence="1">
    <location>
        <position position="1"/>
    </location>
</feature>
<sequence length="216" mass="20142">APSALPAAGLALRRRVAGAAAPAAAGFVRAAGTLAGASGSAALTGAAGAASGLADAAGALAVSAGFAGAALAAAGRGGAGFAAARLRGAGAALGVGSDAAGDTARSLGFSSSAPDGAPADVAADVAAAGAAAAAPVPRAAWRVAASPISKALQAVIIRMAISICASAVRNHSSIPLRHISIGISKLFCISPQTPGLVVLPEHILTIISRGPPSRPG</sequence>
<evidence type="ECO:0000313" key="2">
    <source>
        <dbReference type="Proteomes" id="UP000609121"/>
    </source>
</evidence>